<dbReference type="PANTHER" id="PTHR13072">
    <property type="entry name" value="DYNACTIN 6"/>
    <property type="match status" value="1"/>
</dbReference>
<keyword evidence="8" id="KW-1185">Reference proteome</keyword>
<keyword evidence="7" id="KW-0808">Transferase</keyword>
<evidence type="ECO:0000256" key="6">
    <source>
        <dbReference type="ARBA" id="ARBA00034687"/>
    </source>
</evidence>
<evidence type="ECO:0000256" key="3">
    <source>
        <dbReference type="ARBA" id="ARBA00016573"/>
    </source>
</evidence>
<evidence type="ECO:0000256" key="5">
    <source>
        <dbReference type="ARBA" id="ARBA00023212"/>
    </source>
</evidence>
<reference evidence="7" key="1">
    <citation type="submission" date="2022-10" db="EMBL/GenBank/DDBJ databases">
        <title>Adaptive evolution leads to modifications in subtelomeric GC content in a zoonotic Cryptosporidium species.</title>
        <authorList>
            <person name="Li J."/>
            <person name="Feng Y."/>
            <person name="Xiao L."/>
        </authorList>
    </citation>
    <scope>NUCLEOTIDE SEQUENCE</scope>
    <source>
        <strain evidence="7">25894</strain>
    </source>
</reference>
<keyword evidence="7" id="KW-0012">Acyltransferase</keyword>
<dbReference type="Proteomes" id="UP001071777">
    <property type="component" value="Unassembled WGS sequence"/>
</dbReference>
<proteinExistence type="inferred from homology"/>
<dbReference type="Gene3D" id="2.160.10.10">
    <property type="entry name" value="Hexapeptide repeat proteins"/>
    <property type="match status" value="1"/>
</dbReference>
<dbReference type="EMBL" id="JAPCXB010000068">
    <property type="protein sequence ID" value="KAJ1610739.1"/>
    <property type="molecule type" value="Genomic_DNA"/>
</dbReference>
<evidence type="ECO:0000313" key="7">
    <source>
        <dbReference type="EMBL" id="KAJ1610739.1"/>
    </source>
</evidence>
<comment type="function">
    <text evidence="6">Part of the dynactin complex that activates the molecular motor dynein for ultra-processive transport along microtubules.</text>
</comment>
<comment type="subcellular location">
    <subcellularLocation>
        <location evidence="1">Cytoplasm</location>
        <location evidence="1">Cytoskeleton</location>
    </subcellularLocation>
</comment>
<evidence type="ECO:0000256" key="4">
    <source>
        <dbReference type="ARBA" id="ARBA00022490"/>
    </source>
</evidence>
<dbReference type="InterPro" id="IPR027777">
    <property type="entry name" value="DCTN6"/>
</dbReference>
<gene>
    <name evidence="7" type="ORF">OJ252_1783</name>
</gene>
<keyword evidence="5" id="KW-0206">Cytoskeleton</keyword>
<comment type="similarity">
    <text evidence="2">Belongs to the dynactin subunits 5/6 family. Dynactin subunit 6 subfamily.</text>
</comment>
<dbReference type="SUPFAM" id="SSF51161">
    <property type="entry name" value="Trimeric LpxA-like enzymes"/>
    <property type="match status" value="1"/>
</dbReference>
<protein>
    <recommendedName>
        <fullName evidence="3">Dynactin subunit 6</fullName>
    </recommendedName>
</protein>
<evidence type="ECO:0000313" key="8">
    <source>
        <dbReference type="Proteomes" id="UP001071777"/>
    </source>
</evidence>
<evidence type="ECO:0000256" key="2">
    <source>
        <dbReference type="ARBA" id="ARBA00007719"/>
    </source>
</evidence>
<dbReference type="InterPro" id="IPR011004">
    <property type="entry name" value="Trimer_LpxA-like_sf"/>
</dbReference>
<accession>A0ABQ8P761</accession>
<dbReference type="GO" id="GO:0016746">
    <property type="term" value="F:acyltransferase activity"/>
    <property type="evidence" value="ECO:0007669"/>
    <property type="project" value="UniProtKB-KW"/>
</dbReference>
<dbReference type="PANTHER" id="PTHR13072:SF0">
    <property type="entry name" value="DYNACTIN SUBUNIT 6"/>
    <property type="match status" value="1"/>
</dbReference>
<keyword evidence="4" id="KW-0963">Cytoplasm</keyword>
<name>A0ABQ8P761_9CRYT</name>
<comment type="caution">
    <text evidence="7">The sequence shown here is derived from an EMBL/GenBank/DDBJ whole genome shotgun (WGS) entry which is preliminary data.</text>
</comment>
<evidence type="ECO:0000256" key="1">
    <source>
        <dbReference type="ARBA" id="ARBA00004245"/>
    </source>
</evidence>
<organism evidence="7 8">
    <name type="scientific">Cryptosporidium canis</name>
    <dbReference type="NCBI Taxonomy" id="195482"/>
    <lineage>
        <taxon>Eukaryota</taxon>
        <taxon>Sar</taxon>
        <taxon>Alveolata</taxon>
        <taxon>Apicomplexa</taxon>
        <taxon>Conoidasida</taxon>
        <taxon>Coccidia</taxon>
        <taxon>Eucoccidiorida</taxon>
        <taxon>Eimeriorina</taxon>
        <taxon>Cryptosporidiidae</taxon>
        <taxon>Cryptosporidium</taxon>
    </lineage>
</organism>
<sequence>MQVNDSVDALVCHESSIIGNVELGEGCIIHPSAIIDGGVGGIAIGKNNIVEESVRIVNRTENRMHIGNNNWFHIRCEIDSAISIGDNNSFEVGSKVNKNTRVGNNCLVSLNSTLPPDFELYNNLSVTVIGDSLSYKACKTPPNQYLHEQINFLNNILRGSSMEKKG</sequence>